<protein>
    <recommendedName>
        <fullName evidence="3">AAA ATPase AAA+ lid domain-containing protein</fullName>
    </recommendedName>
</protein>
<proteinExistence type="predicted"/>
<dbReference type="GO" id="GO:0016887">
    <property type="term" value="F:ATP hydrolysis activity"/>
    <property type="evidence" value="ECO:0007669"/>
    <property type="project" value="InterPro"/>
</dbReference>
<dbReference type="PANTHER" id="PTHR48470:SF1">
    <property type="entry name" value="CELL DIVISION CONTROL PROTEIN 48 C ISOFORM 1"/>
    <property type="match status" value="1"/>
</dbReference>
<dbReference type="EMBL" id="CM010723">
    <property type="protein sequence ID" value="RZC76265.1"/>
    <property type="molecule type" value="Genomic_DNA"/>
</dbReference>
<reference evidence="1 2" key="1">
    <citation type="journal article" date="2018" name="Science">
        <title>The opium poppy genome and morphinan production.</title>
        <authorList>
            <person name="Guo L."/>
            <person name="Winzer T."/>
            <person name="Yang X."/>
            <person name="Li Y."/>
            <person name="Ning Z."/>
            <person name="He Z."/>
            <person name="Teodor R."/>
            <person name="Lu Y."/>
            <person name="Bowser T.A."/>
            <person name="Graham I.A."/>
            <person name="Ye K."/>
        </authorList>
    </citation>
    <scope>NUCLEOTIDE SEQUENCE [LARGE SCALE GENOMIC DNA]</scope>
    <source>
        <strain evidence="2">cv. HN1</strain>
        <tissue evidence="1">Leaves</tissue>
    </source>
</reference>
<dbReference type="Gramene" id="RZC76265">
    <property type="protein sequence ID" value="RZC76265"/>
    <property type="gene ID" value="C5167_000383"/>
</dbReference>
<dbReference type="Proteomes" id="UP000316621">
    <property type="component" value="Chromosome 9"/>
</dbReference>
<name>A0A4Y7KWH2_PAPSO</name>
<gene>
    <name evidence="1" type="ORF">C5167_000383</name>
</gene>
<dbReference type="Gene3D" id="1.10.8.60">
    <property type="match status" value="1"/>
</dbReference>
<evidence type="ECO:0000313" key="1">
    <source>
        <dbReference type="EMBL" id="RZC76265.1"/>
    </source>
</evidence>
<dbReference type="InterPro" id="IPR055278">
    <property type="entry name" value="CDC48c"/>
</dbReference>
<evidence type="ECO:0008006" key="3">
    <source>
        <dbReference type="Google" id="ProtNLM"/>
    </source>
</evidence>
<keyword evidence="2" id="KW-1185">Reference proteome</keyword>
<organism evidence="1 2">
    <name type="scientific">Papaver somniferum</name>
    <name type="common">Opium poppy</name>
    <dbReference type="NCBI Taxonomy" id="3469"/>
    <lineage>
        <taxon>Eukaryota</taxon>
        <taxon>Viridiplantae</taxon>
        <taxon>Streptophyta</taxon>
        <taxon>Embryophyta</taxon>
        <taxon>Tracheophyta</taxon>
        <taxon>Spermatophyta</taxon>
        <taxon>Magnoliopsida</taxon>
        <taxon>Ranunculales</taxon>
        <taxon>Papaveraceae</taxon>
        <taxon>Papaveroideae</taxon>
        <taxon>Papaver</taxon>
    </lineage>
</organism>
<evidence type="ECO:0000313" key="2">
    <source>
        <dbReference type="Proteomes" id="UP000316621"/>
    </source>
</evidence>
<sequence>MKTHFLRTNFFPFSIFIRRPSGGFVFRWSECNLEVLEDCNLAKISRVTPGFVGADLSELVKKAEEKYFSPIPSIKWEDVGGLDFQRREFEEYIANRISTPRIMSFRME</sequence>
<dbReference type="PANTHER" id="PTHR48470">
    <property type="entry name" value="CELL DIVISION CONTROL PROTEIN 48 C ISOFORM 1"/>
    <property type="match status" value="1"/>
</dbReference>
<dbReference type="AlphaFoldDB" id="A0A4Y7KWH2"/>
<accession>A0A4Y7KWH2</accession>